<dbReference type="SMART" id="SM00852">
    <property type="entry name" value="MoCF_biosynth"/>
    <property type="match status" value="1"/>
</dbReference>
<comment type="similarity">
    <text evidence="3 6">Belongs to the MoeA family.</text>
</comment>
<dbReference type="InterPro" id="IPR036135">
    <property type="entry name" value="MoeA_linker/N_sf"/>
</dbReference>
<keyword evidence="9" id="KW-1185">Reference proteome</keyword>
<evidence type="ECO:0000256" key="2">
    <source>
        <dbReference type="ARBA" id="ARBA00005046"/>
    </source>
</evidence>
<dbReference type="Proteomes" id="UP001226574">
    <property type="component" value="Unassembled WGS sequence"/>
</dbReference>
<dbReference type="NCBIfam" id="TIGR00177">
    <property type="entry name" value="molyb_syn"/>
    <property type="match status" value="1"/>
</dbReference>
<evidence type="ECO:0000256" key="1">
    <source>
        <dbReference type="ARBA" id="ARBA00002901"/>
    </source>
</evidence>
<dbReference type="PANTHER" id="PTHR10192:SF5">
    <property type="entry name" value="GEPHYRIN"/>
    <property type="match status" value="1"/>
</dbReference>
<dbReference type="RefSeq" id="WP_309038144.1">
    <property type="nucleotide sequence ID" value="NZ_JAVIFY010000001.1"/>
</dbReference>
<keyword evidence="6" id="KW-0460">Magnesium</keyword>
<dbReference type="SUPFAM" id="SSF63867">
    <property type="entry name" value="MoeA C-terminal domain-like"/>
    <property type="match status" value="1"/>
</dbReference>
<evidence type="ECO:0000256" key="4">
    <source>
        <dbReference type="ARBA" id="ARBA00023150"/>
    </source>
</evidence>
<dbReference type="PANTHER" id="PTHR10192">
    <property type="entry name" value="MOLYBDOPTERIN BIOSYNTHESIS PROTEIN"/>
    <property type="match status" value="1"/>
</dbReference>
<dbReference type="CDD" id="cd00887">
    <property type="entry name" value="MoeA"/>
    <property type="match status" value="1"/>
</dbReference>
<keyword evidence="6" id="KW-0808">Transferase</keyword>
<evidence type="ECO:0000256" key="6">
    <source>
        <dbReference type="RuleBase" id="RU365090"/>
    </source>
</evidence>
<reference evidence="8 9" key="1">
    <citation type="submission" date="2023-08" db="EMBL/GenBank/DDBJ databases">
        <title>Pseudoalteromonas haloplanktis LL1 genome.</title>
        <authorList>
            <person name="Wu S."/>
        </authorList>
    </citation>
    <scope>NUCLEOTIDE SEQUENCE [LARGE SCALE GENOMIC DNA]</scope>
    <source>
        <strain evidence="8 9">LL1</strain>
    </source>
</reference>
<name>A0ABU1B8M6_PSEHA</name>
<dbReference type="Pfam" id="PF00994">
    <property type="entry name" value="MoCF_biosynth"/>
    <property type="match status" value="1"/>
</dbReference>
<comment type="function">
    <text evidence="1 6">Catalyzes the insertion of molybdate into adenylated molybdopterin with the concomitant release of AMP.</text>
</comment>
<dbReference type="NCBIfam" id="NF045515">
    <property type="entry name" value="Glp_gephyrin"/>
    <property type="match status" value="1"/>
</dbReference>
<dbReference type="Gene3D" id="3.40.980.10">
    <property type="entry name" value="MoaB/Mog-like domain"/>
    <property type="match status" value="1"/>
</dbReference>
<dbReference type="InterPro" id="IPR036425">
    <property type="entry name" value="MoaB/Mog-like_dom_sf"/>
</dbReference>
<evidence type="ECO:0000313" key="9">
    <source>
        <dbReference type="Proteomes" id="UP001226574"/>
    </source>
</evidence>
<dbReference type="InterPro" id="IPR005111">
    <property type="entry name" value="MoeA_C_domain_IV"/>
</dbReference>
<dbReference type="InterPro" id="IPR005110">
    <property type="entry name" value="MoeA_linker/N"/>
</dbReference>
<keyword evidence="6" id="KW-0500">Molybdenum</keyword>
<dbReference type="InterPro" id="IPR036688">
    <property type="entry name" value="MoeA_C_domain_IV_sf"/>
</dbReference>
<dbReference type="Gene3D" id="2.170.190.11">
    <property type="entry name" value="Molybdopterin biosynthesis moea protein, domain 3"/>
    <property type="match status" value="1"/>
</dbReference>
<dbReference type="Pfam" id="PF03453">
    <property type="entry name" value="MoeA_N"/>
    <property type="match status" value="1"/>
</dbReference>
<dbReference type="EC" id="2.10.1.1" evidence="6"/>
<dbReference type="SUPFAM" id="SSF63882">
    <property type="entry name" value="MoeA N-terminal region -like"/>
    <property type="match status" value="1"/>
</dbReference>
<proteinExistence type="inferred from homology"/>
<protein>
    <recommendedName>
        <fullName evidence="6">Molybdopterin molybdenumtransferase</fullName>
        <ecNumber evidence="6">2.10.1.1</ecNumber>
    </recommendedName>
</protein>
<dbReference type="Pfam" id="PF03454">
    <property type="entry name" value="MoeA_C"/>
    <property type="match status" value="1"/>
</dbReference>
<evidence type="ECO:0000256" key="5">
    <source>
        <dbReference type="ARBA" id="ARBA00047317"/>
    </source>
</evidence>
<dbReference type="SUPFAM" id="SSF53218">
    <property type="entry name" value="Molybdenum cofactor biosynthesis proteins"/>
    <property type="match status" value="1"/>
</dbReference>
<comment type="caution">
    <text evidence="8">The sequence shown here is derived from an EMBL/GenBank/DDBJ whole genome shotgun (WGS) entry which is preliminary data.</text>
</comment>
<keyword evidence="4 6" id="KW-0501">Molybdenum cofactor biosynthesis</keyword>
<accession>A0ABU1B8M6</accession>
<dbReference type="EMBL" id="JAVIFY010000001">
    <property type="protein sequence ID" value="MDQ9090151.1"/>
    <property type="molecule type" value="Genomic_DNA"/>
</dbReference>
<evidence type="ECO:0000256" key="3">
    <source>
        <dbReference type="ARBA" id="ARBA00010763"/>
    </source>
</evidence>
<dbReference type="Gene3D" id="3.90.105.10">
    <property type="entry name" value="Molybdopterin biosynthesis moea protein, domain 2"/>
    <property type="match status" value="1"/>
</dbReference>
<comment type="pathway">
    <text evidence="2 6">Cofactor biosynthesis; molybdopterin biosynthesis.</text>
</comment>
<gene>
    <name evidence="8" type="ORF">RC083_00950</name>
</gene>
<dbReference type="InterPro" id="IPR001453">
    <property type="entry name" value="MoaB/Mog_dom"/>
</dbReference>
<comment type="catalytic activity">
    <reaction evidence="5">
        <text>adenylyl-molybdopterin + molybdate = Mo-molybdopterin + AMP + H(+)</text>
        <dbReference type="Rhea" id="RHEA:35047"/>
        <dbReference type="ChEBI" id="CHEBI:15378"/>
        <dbReference type="ChEBI" id="CHEBI:36264"/>
        <dbReference type="ChEBI" id="CHEBI:62727"/>
        <dbReference type="ChEBI" id="CHEBI:71302"/>
        <dbReference type="ChEBI" id="CHEBI:456215"/>
        <dbReference type="EC" id="2.10.1.1"/>
    </reaction>
</comment>
<evidence type="ECO:0000313" key="8">
    <source>
        <dbReference type="EMBL" id="MDQ9090151.1"/>
    </source>
</evidence>
<organism evidence="8 9">
    <name type="scientific">Pseudoalteromonas haloplanktis</name>
    <name type="common">Alteromonas haloplanktis</name>
    <dbReference type="NCBI Taxonomy" id="228"/>
    <lineage>
        <taxon>Bacteria</taxon>
        <taxon>Pseudomonadati</taxon>
        <taxon>Pseudomonadota</taxon>
        <taxon>Gammaproteobacteria</taxon>
        <taxon>Alteromonadales</taxon>
        <taxon>Pseudoalteromonadaceae</taxon>
        <taxon>Pseudoalteromonas</taxon>
    </lineage>
</organism>
<evidence type="ECO:0000259" key="7">
    <source>
        <dbReference type="SMART" id="SM00852"/>
    </source>
</evidence>
<keyword evidence="6" id="KW-0479">Metal-binding</keyword>
<dbReference type="InterPro" id="IPR008284">
    <property type="entry name" value="MoCF_biosynth_CS"/>
</dbReference>
<sequence>MDCGCDAVKTPLLAFDDALAKLLATATVVTEQQTLTVQHALGRVLADDVISNFNIPPYANSAMDGYAFKHHDLISFTELDVVTTSLAGHPSEQALTARQCARIMTGAMLPKGADTVIMQEQVHREGERISLQAQIKAGANVRAQGEDIAAGNVVLPKGHVIQARDIGLLCAIGVAQVSVLRQLKVALISTGDELVEPGNPLKTGQIFDSNRQLVMAMLAPLGVEIRDFGIIADKREAIANAITQATDWADVLITSGGVSVGDADYVKEILSELGDINFWKLAIKPGKPFAFGQVGQCAFLGLPGNPVSAAITFDRLGIPFIKLRQGQPIDQEMAIKATALVDFKKRPGRTEFQRGIARQTTDGQWQVESAGLQGSGILSALSRANCHVILPSESEGVVASQQVDIIFYKYL</sequence>
<dbReference type="PROSITE" id="PS01079">
    <property type="entry name" value="MOCF_BIOSYNTHESIS_2"/>
    <property type="match status" value="1"/>
</dbReference>
<feature type="domain" description="MoaB/Mog" evidence="7">
    <location>
        <begin position="186"/>
        <end position="324"/>
    </location>
</feature>
<dbReference type="InterPro" id="IPR038987">
    <property type="entry name" value="MoeA-like"/>
</dbReference>
<dbReference type="Gene3D" id="2.40.340.10">
    <property type="entry name" value="MoeA, C-terminal, domain IV"/>
    <property type="match status" value="1"/>
</dbReference>
<comment type="cofactor">
    <cofactor evidence="6">
        <name>Mg(2+)</name>
        <dbReference type="ChEBI" id="CHEBI:18420"/>
    </cofactor>
</comment>